<dbReference type="HAMAP" id="MF_01506">
    <property type="entry name" value="Tlp"/>
    <property type="match status" value="1"/>
</dbReference>
<evidence type="ECO:0000313" key="3">
    <source>
        <dbReference type="Proteomes" id="UP000239047"/>
    </source>
</evidence>
<feature type="compositionally biased region" description="Basic and acidic residues" evidence="1">
    <location>
        <begin position="41"/>
        <end position="73"/>
    </location>
</feature>
<dbReference type="Proteomes" id="UP000239047">
    <property type="component" value="Unassembled WGS sequence"/>
</dbReference>
<dbReference type="Pfam" id="PF19824">
    <property type="entry name" value="Tlp"/>
    <property type="match status" value="1"/>
</dbReference>
<keyword evidence="3" id="KW-1185">Reference proteome</keyword>
<dbReference type="OrthoDB" id="1799076at2"/>
<comment type="caution">
    <text evidence="2">The sequence shown here is derived from an EMBL/GenBank/DDBJ whole genome shotgun (WGS) entry which is preliminary data.</text>
</comment>
<sequence>MTQHNRPNPDDRSDNAEKLKEMVQNTLENIEAAEETMVFSNDKEKEAIKRKNERRNDSIDSMRSEIKDESNQN</sequence>
<dbReference type="InterPro" id="IPR017524">
    <property type="entry name" value="SASP_thioredoxin-like"/>
</dbReference>
<name>A0A2S5GAK4_9BACL</name>
<evidence type="ECO:0000313" key="2">
    <source>
        <dbReference type="EMBL" id="PPA69933.1"/>
    </source>
</evidence>
<gene>
    <name evidence="2" type="ORF">C4B60_15525</name>
</gene>
<dbReference type="NCBIfam" id="TIGR03090">
    <property type="entry name" value="SASP_tlp"/>
    <property type="match status" value="1"/>
</dbReference>
<dbReference type="RefSeq" id="WP_104058926.1">
    <property type="nucleotide sequence ID" value="NZ_PREZ01000005.1"/>
</dbReference>
<feature type="region of interest" description="Disordered" evidence="1">
    <location>
        <begin position="31"/>
        <end position="73"/>
    </location>
</feature>
<organism evidence="2 3">
    <name type="scientific">Jeotgalibacillus proteolyticus</name>
    <dbReference type="NCBI Taxonomy" id="2082395"/>
    <lineage>
        <taxon>Bacteria</taxon>
        <taxon>Bacillati</taxon>
        <taxon>Bacillota</taxon>
        <taxon>Bacilli</taxon>
        <taxon>Bacillales</taxon>
        <taxon>Caryophanaceae</taxon>
        <taxon>Jeotgalibacillus</taxon>
    </lineage>
</organism>
<dbReference type="EMBL" id="PREZ01000005">
    <property type="protein sequence ID" value="PPA69933.1"/>
    <property type="molecule type" value="Genomic_DNA"/>
</dbReference>
<feature type="compositionally biased region" description="Basic and acidic residues" evidence="1">
    <location>
        <begin position="7"/>
        <end position="20"/>
    </location>
</feature>
<evidence type="ECO:0000256" key="1">
    <source>
        <dbReference type="SAM" id="MobiDB-lite"/>
    </source>
</evidence>
<proteinExistence type="inferred from homology"/>
<dbReference type="AlphaFoldDB" id="A0A2S5GAK4"/>
<accession>A0A2S5GAK4</accession>
<reference evidence="2 3" key="1">
    <citation type="submission" date="2018-02" db="EMBL/GenBank/DDBJ databases">
        <title>Jeotgalibacillus proteolyticum sp. nov. a protease producing bacterium isolated from ocean sediments of Laizhou Bay.</title>
        <authorList>
            <person name="Li Y."/>
        </authorList>
    </citation>
    <scope>NUCLEOTIDE SEQUENCE [LARGE SCALE GENOMIC DNA]</scope>
    <source>
        <strain evidence="2 3">22-7</strain>
    </source>
</reference>
<protein>
    <submittedName>
        <fullName evidence="2">Small acid-soluble spore protein Tlp</fullName>
    </submittedName>
</protein>
<feature type="region of interest" description="Disordered" evidence="1">
    <location>
        <begin position="1"/>
        <end position="20"/>
    </location>
</feature>